<reference evidence="7 8" key="1">
    <citation type="journal article" date="2018" name="PLoS ONE">
        <title>The draft genome of Kipferlia bialata reveals reductive genome evolution in fornicate parasites.</title>
        <authorList>
            <person name="Tanifuji G."/>
            <person name="Takabayashi S."/>
            <person name="Kume K."/>
            <person name="Takagi M."/>
            <person name="Nakayama T."/>
            <person name="Kamikawa R."/>
            <person name="Inagaki Y."/>
            <person name="Hashimoto T."/>
        </authorList>
    </citation>
    <scope>NUCLEOTIDE SEQUENCE [LARGE SCALE GENOMIC DNA]</scope>
    <source>
        <strain evidence="7">NY0173</strain>
    </source>
</reference>
<evidence type="ECO:0000256" key="4">
    <source>
        <dbReference type="ARBA" id="ARBA00023004"/>
    </source>
</evidence>
<gene>
    <name evidence="7" type="ORF">KIPB_000999</name>
</gene>
<evidence type="ECO:0000256" key="5">
    <source>
        <dbReference type="ARBA" id="ARBA00023014"/>
    </source>
</evidence>
<dbReference type="PANTHER" id="PTHR43409">
    <property type="entry name" value="ANAEROBIC MAGNESIUM-PROTOPORPHYRIN IX MONOMETHYL ESTER CYCLASE-RELATED"/>
    <property type="match status" value="1"/>
</dbReference>
<dbReference type="Gene3D" id="3.80.30.20">
    <property type="entry name" value="tm_1862 like domain"/>
    <property type="match status" value="1"/>
</dbReference>
<dbReference type="InterPro" id="IPR058240">
    <property type="entry name" value="rSAM_sf"/>
</dbReference>
<evidence type="ECO:0000256" key="2">
    <source>
        <dbReference type="ARBA" id="ARBA00022691"/>
    </source>
</evidence>
<keyword evidence="4" id="KW-0408">Iron</keyword>
<dbReference type="SUPFAM" id="SSF102114">
    <property type="entry name" value="Radical SAM enzymes"/>
    <property type="match status" value="1"/>
</dbReference>
<keyword evidence="2" id="KW-0949">S-adenosyl-L-methionine</keyword>
<dbReference type="Pfam" id="PF04055">
    <property type="entry name" value="Radical_SAM"/>
    <property type="match status" value="1"/>
</dbReference>
<dbReference type="CDD" id="cd01335">
    <property type="entry name" value="Radical_SAM"/>
    <property type="match status" value="1"/>
</dbReference>
<evidence type="ECO:0000259" key="6">
    <source>
        <dbReference type="SMART" id="SM00729"/>
    </source>
</evidence>
<organism evidence="7 8">
    <name type="scientific">Kipferlia bialata</name>
    <dbReference type="NCBI Taxonomy" id="797122"/>
    <lineage>
        <taxon>Eukaryota</taxon>
        <taxon>Metamonada</taxon>
        <taxon>Carpediemonas-like organisms</taxon>
        <taxon>Kipferlia</taxon>
    </lineage>
</organism>
<dbReference type="SFLD" id="SFLDS00029">
    <property type="entry name" value="Radical_SAM"/>
    <property type="match status" value="1"/>
</dbReference>
<keyword evidence="5" id="KW-0411">Iron-sulfur</keyword>
<sequence length="480" mass="53634">MTFLETFLGSPSGGDGNGTALQLPAGTDTHTPIQSILLVCCDAIRAKDNPITYGVACIVAQLTMVPGLTVSVGSINMTDADGNNRDLEDMQAEMQQLVDTYPASCIGFSVFAYNTRVYEGISLPEGSLLLLGGPHITYQTDEEVVSAFPRADILCRQFGELPLLCLSLGYRHDKVALVSERARSALSLADMPDSMMLSLSLDESTVPSPYACKILPVSMYVRLETERGCHHQCSYCCHAGGIRGSVPLSWERVHGDLTLFMEGGARDICVLDAAFNDSRIRRRVKVLQFLVDNRYKGRISVQFFPRTITKQELVLYRQLPGLELEIGVQSLHPETYRAIKRPMCQEVLQRMVTQLEQNGIRHFMTFIIGLPFQTPATLRHTLQTVRDMYTPPNVASLICYPLELLPGTPLAAQREEHQYRTGEFRLVSKYPVMSGHVTSSKYVTRKEFQEMYDISQELREPEFVPYVAEEGPVWGEEDSV</sequence>
<comment type="caution">
    <text evidence="7">The sequence shown here is derived from an EMBL/GenBank/DDBJ whole genome shotgun (WGS) entry which is preliminary data.</text>
</comment>
<feature type="domain" description="Elp3/MiaA/NifB-like radical SAM core" evidence="6">
    <location>
        <begin position="219"/>
        <end position="433"/>
    </location>
</feature>
<dbReference type="InterPro" id="IPR023404">
    <property type="entry name" value="rSAM_horseshoe"/>
</dbReference>
<dbReference type="EMBL" id="BDIP01000128">
    <property type="protein sequence ID" value="GCA62068.1"/>
    <property type="molecule type" value="Genomic_DNA"/>
</dbReference>
<dbReference type="GO" id="GO:0005829">
    <property type="term" value="C:cytosol"/>
    <property type="evidence" value="ECO:0007669"/>
    <property type="project" value="TreeGrafter"/>
</dbReference>
<dbReference type="GO" id="GO:0046872">
    <property type="term" value="F:metal ion binding"/>
    <property type="evidence" value="ECO:0007669"/>
    <property type="project" value="UniProtKB-KW"/>
</dbReference>
<dbReference type="InterPro" id="IPR007197">
    <property type="entry name" value="rSAM"/>
</dbReference>
<evidence type="ECO:0000313" key="7">
    <source>
        <dbReference type="EMBL" id="GCA62068.1"/>
    </source>
</evidence>
<dbReference type="SFLD" id="SFLDG01082">
    <property type="entry name" value="B12-binding_domain_containing"/>
    <property type="match status" value="1"/>
</dbReference>
<evidence type="ECO:0000313" key="8">
    <source>
        <dbReference type="Proteomes" id="UP000265618"/>
    </source>
</evidence>
<dbReference type="SMART" id="SM00729">
    <property type="entry name" value="Elp3"/>
    <property type="match status" value="1"/>
</dbReference>
<dbReference type="PANTHER" id="PTHR43409:SF16">
    <property type="entry name" value="SLR0320 PROTEIN"/>
    <property type="match status" value="1"/>
</dbReference>
<keyword evidence="8" id="KW-1185">Reference proteome</keyword>
<accession>A0A391NRU8</accession>
<dbReference type="OrthoDB" id="431409at2759"/>
<evidence type="ECO:0000256" key="3">
    <source>
        <dbReference type="ARBA" id="ARBA00022723"/>
    </source>
</evidence>
<keyword evidence="3" id="KW-0479">Metal-binding</keyword>
<dbReference type="InterPro" id="IPR006638">
    <property type="entry name" value="Elp3/MiaA/NifB-like_rSAM"/>
</dbReference>
<dbReference type="GO" id="GO:0003824">
    <property type="term" value="F:catalytic activity"/>
    <property type="evidence" value="ECO:0007669"/>
    <property type="project" value="InterPro"/>
</dbReference>
<dbReference type="GO" id="GO:0051536">
    <property type="term" value="F:iron-sulfur cluster binding"/>
    <property type="evidence" value="ECO:0007669"/>
    <property type="project" value="UniProtKB-KW"/>
</dbReference>
<dbReference type="InterPro" id="IPR051198">
    <property type="entry name" value="BchE-like"/>
</dbReference>
<proteinExistence type="predicted"/>
<comment type="cofactor">
    <cofactor evidence="1">
        <name>[4Fe-4S] cluster</name>
        <dbReference type="ChEBI" id="CHEBI:49883"/>
    </cofactor>
</comment>
<dbReference type="Proteomes" id="UP000265618">
    <property type="component" value="Unassembled WGS sequence"/>
</dbReference>
<evidence type="ECO:0000256" key="1">
    <source>
        <dbReference type="ARBA" id="ARBA00001966"/>
    </source>
</evidence>
<dbReference type="AlphaFoldDB" id="A0A391NRU8"/>
<protein>
    <submittedName>
        <fullName evidence="7">Methylthiotransferase/radical SAM-type protein</fullName>
    </submittedName>
</protein>
<name>A0A391NRU8_9EUKA</name>